<gene>
    <name evidence="7" type="ORF">PPYR_07139</name>
</gene>
<dbReference type="AlphaFoldDB" id="A0A5N4APK6"/>
<evidence type="ECO:0008006" key="9">
    <source>
        <dbReference type="Google" id="ProtNLM"/>
    </source>
</evidence>
<evidence type="ECO:0000256" key="5">
    <source>
        <dbReference type="SAM" id="MobiDB-lite"/>
    </source>
</evidence>
<dbReference type="Pfam" id="PF00335">
    <property type="entry name" value="Tetraspanin"/>
    <property type="match status" value="1"/>
</dbReference>
<accession>A0A5N4APK6</accession>
<evidence type="ECO:0000256" key="3">
    <source>
        <dbReference type="ARBA" id="ARBA00022989"/>
    </source>
</evidence>
<dbReference type="InterPro" id="IPR018499">
    <property type="entry name" value="Tetraspanin/Peripherin"/>
</dbReference>
<feature type="region of interest" description="Disordered" evidence="5">
    <location>
        <begin position="264"/>
        <end position="293"/>
    </location>
</feature>
<keyword evidence="8" id="KW-1185">Reference proteome</keyword>
<dbReference type="InParanoid" id="A0A5N4APK6"/>
<evidence type="ECO:0000256" key="2">
    <source>
        <dbReference type="ARBA" id="ARBA00022692"/>
    </source>
</evidence>
<evidence type="ECO:0000313" key="7">
    <source>
        <dbReference type="EMBL" id="KAB0799259.1"/>
    </source>
</evidence>
<evidence type="ECO:0000313" key="8">
    <source>
        <dbReference type="Proteomes" id="UP000327044"/>
    </source>
</evidence>
<evidence type="ECO:0000256" key="4">
    <source>
        <dbReference type="ARBA" id="ARBA00023136"/>
    </source>
</evidence>
<feature type="compositionally biased region" description="Polar residues" evidence="5">
    <location>
        <begin position="281"/>
        <end position="293"/>
    </location>
</feature>
<evidence type="ECO:0000256" key="1">
    <source>
        <dbReference type="ARBA" id="ARBA00004141"/>
    </source>
</evidence>
<dbReference type="InterPro" id="IPR008952">
    <property type="entry name" value="Tetraspanin_EC2_sf"/>
</dbReference>
<comment type="caution">
    <text evidence="7">The sequence shown here is derived from an EMBL/GenBank/DDBJ whole genome shotgun (WGS) entry which is preliminary data.</text>
</comment>
<protein>
    <recommendedName>
        <fullName evidence="9">Tetraspanin</fullName>
    </recommendedName>
</protein>
<dbReference type="Gene3D" id="1.10.1450.10">
    <property type="entry name" value="Tetraspanin"/>
    <property type="match status" value="1"/>
</dbReference>
<name>A0A5N4APK6_PHOPY</name>
<organism evidence="7 8">
    <name type="scientific">Photinus pyralis</name>
    <name type="common">Common eastern firefly</name>
    <name type="synonym">Lampyris pyralis</name>
    <dbReference type="NCBI Taxonomy" id="7054"/>
    <lineage>
        <taxon>Eukaryota</taxon>
        <taxon>Metazoa</taxon>
        <taxon>Ecdysozoa</taxon>
        <taxon>Arthropoda</taxon>
        <taxon>Hexapoda</taxon>
        <taxon>Insecta</taxon>
        <taxon>Pterygota</taxon>
        <taxon>Neoptera</taxon>
        <taxon>Endopterygota</taxon>
        <taxon>Coleoptera</taxon>
        <taxon>Polyphaga</taxon>
        <taxon>Elateriformia</taxon>
        <taxon>Elateroidea</taxon>
        <taxon>Lampyridae</taxon>
        <taxon>Lampyrinae</taxon>
        <taxon>Photinus</taxon>
    </lineage>
</organism>
<evidence type="ECO:0000256" key="6">
    <source>
        <dbReference type="SAM" id="Phobius"/>
    </source>
</evidence>
<reference evidence="7 8" key="1">
    <citation type="journal article" date="2018" name="Elife">
        <title>Firefly genomes illuminate parallel origins of bioluminescence in beetles.</title>
        <authorList>
            <person name="Fallon T.R."/>
            <person name="Lower S.E."/>
            <person name="Chang C.H."/>
            <person name="Bessho-Uehara M."/>
            <person name="Martin G.J."/>
            <person name="Bewick A.J."/>
            <person name="Behringer M."/>
            <person name="Debat H.J."/>
            <person name="Wong I."/>
            <person name="Day J.C."/>
            <person name="Suvorov A."/>
            <person name="Silva C.J."/>
            <person name="Stanger-Hall K.F."/>
            <person name="Hall D.W."/>
            <person name="Schmitz R.J."/>
            <person name="Nelson D.R."/>
            <person name="Lewis S.M."/>
            <person name="Shigenobu S."/>
            <person name="Bybee S.M."/>
            <person name="Larracuente A.M."/>
            <person name="Oba Y."/>
            <person name="Weng J.K."/>
        </authorList>
    </citation>
    <scope>NUCLEOTIDE SEQUENCE [LARGE SCALE GENOMIC DNA]</scope>
    <source>
        <strain evidence="7">1611_PpyrPB1</strain>
        <tissue evidence="7">Whole body</tissue>
    </source>
</reference>
<feature type="transmembrane region" description="Helical" evidence="6">
    <location>
        <begin position="73"/>
        <end position="97"/>
    </location>
</feature>
<dbReference type="GO" id="GO:0016020">
    <property type="term" value="C:membrane"/>
    <property type="evidence" value="ECO:0007669"/>
    <property type="project" value="UniProtKB-SubCell"/>
</dbReference>
<comment type="subcellular location">
    <subcellularLocation>
        <location evidence="1">Membrane</location>
        <topology evidence="1">Multi-pass membrane protein</topology>
    </subcellularLocation>
</comment>
<keyword evidence="4 6" id="KW-0472">Membrane</keyword>
<keyword evidence="2 6" id="KW-0812">Transmembrane</keyword>
<keyword evidence="3 6" id="KW-1133">Transmembrane helix</keyword>
<dbReference type="EMBL" id="VVIM01000005">
    <property type="protein sequence ID" value="KAB0799259.1"/>
    <property type="molecule type" value="Genomic_DNA"/>
</dbReference>
<feature type="transmembrane region" description="Helical" evidence="6">
    <location>
        <begin position="20"/>
        <end position="42"/>
    </location>
</feature>
<proteinExistence type="predicted"/>
<dbReference type="Proteomes" id="UP000327044">
    <property type="component" value="Unassembled WGS sequence"/>
</dbReference>
<feature type="transmembrane region" description="Helical" evidence="6">
    <location>
        <begin position="219"/>
        <end position="241"/>
    </location>
</feature>
<dbReference type="SUPFAM" id="SSF48652">
    <property type="entry name" value="Tetraspanin"/>
    <property type="match status" value="1"/>
</dbReference>
<sequence length="293" mass="33471">MLEWSKAFFNLQNKDVQHITYATITVNVVVLLYSIVLFSYALQIRASIGVFINMVTEKDALTSDISRNSQVSALMYSLPFIILGTICSMSIVCIMIISHVYSKHEALHDGIMEAMNNYSSNSEFKMSIDKLQLQFDCCGSKHYNEWYTIPWYDSNLIKNKEKNYQQSTPFSCCSKRSTFVCIHHGIESNSLPYRYSRDLNFSISPFGCTTAIQQKKKSIGWGVIGRILFVILLQFAAATGIRRIRQTHFKDDAISTKSKSWLPSFQKGKRKTNKDEKQSLVEGNSTDTESYQT</sequence>